<evidence type="ECO:0000313" key="3">
    <source>
        <dbReference type="Proteomes" id="UP001642464"/>
    </source>
</evidence>
<gene>
    <name evidence="2" type="ORF">SCF082_LOCUS24753</name>
</gene>
<keyword evidence="1" id="KW-0732">Signal</keyword>
<protein>
    <submittedName>
        <fullName evidence="2">Kelch-like protein 12</fullName>
    </submittedName>
</protein>
<name>A0ABP0LWD3_9DINO</name>
<sequence>MSLALLAVATLAWLVEGGCPSRAIPVVIGSTTVPVRLIELQEGEAVELPCGDLLKGYAGLLRVFCLAGVQTTRHTCEPKSCPAGQRAPARIGDSADLLPAETRGLAHNKQESIPCRILKEGYLGHVHLRRRPPKAQASRGAFWVNSAQMLPVAIHNWKVPVQLTGY</sequence>
<evidence type="ECO:0000256" key="1">
    <source>
        <dbReference type="SAM" id="SignalP"/>
    </source>
</evidence>
<dbReference type="EMBL" id="CAXAMM010018369">
    <property type="protein sequence ID" value="CAK9043223.1"/>
    <property type="molecule type" value="Genomic_DNA"/>
</dbReference>
<keyword evidence="3" id="KW-1185">Reference proteome</keyword>
<reference evidence="2 3" key="1">
    <citation type="submission" date="2024-02" db="EMBL/GenBank/DDBJ databases">
        <authorList>
            <person name="Chen Y."/>
            <person name="Shah S."/>
            <person name="Dougan E. K."/>
            <person name="Thang M."/>
            <person name="Chan C."/>
        </authorList>
    </citation>
    <scope>NUCLEOTIDE SEQUENCE [LARGE SCALE GENOMIC DNA]</scope>
</reference>
<evidence type="ECO:0000313" key="2">
    <source>
        <dbReference type="EMBL" id="CAK9043223.1"/>
    </source>
</evidence>
<feature type="signal peptide" evidence="1">
    <location>
        <begin position="1"/>
        <end position="17"/>
    </location>
</feature>
<accession>A0ABP0LWD3</accession>
<organism evidence="2 3">
    <name type="scientific">Durusdinium trenchii</name>
    <dbReference type="NCBI Taxonomy" id="1381693"/>
    <lineage>
        <taxon>Eukaryota</taxon>
        <taxon>Sar</taxon>
        <taxon>Alveolata</taxon>
        <taxon>Dinophyceae</taxon>
        <taxon>Suessiales</taxon>
        <taxon>Symbiodiniaceae</taxon>
        <taxon>Durusdinium</taxon>
    </lineage>
</organism>
<proteinExistence type="predicted"/>
<dbReference type="Proteomes" id="UP001642464">
    <property type="component" value="Unassembled WGS sequence"/>
</dbReference>
<comment type="caution">
    <text evidence="2">The sequence shown here is derived from an EMBL/GenBank/DDBJ whole genome shotgun (WGS) entry which is preliminary data.</text>
</comment>
<feature type="chain" id="PRO_5046260811" evidence="1">
    <location>
        <begin position="18"/>
        <end position="166"/>
    </location>
</feature>